<dbReference type="SMART" id="SM00368">
    <property type="entry name" value="LRR_RI"/>
    <property type="match status" value="2"/>
</dbReference>
<name>A0AAD2D7U5_EUPCR</name>
<dbReference type="Pfam" id="PF13516">
    <property type="entry name" value="LRR_6"/>
    <property type="match status" value="2"/>
</dbReference>
<gene>
    <name evidence="1" type="ORF">ECRASSUSDP1_LOCUS24137</name>
</gene>
<comment type="caution">
    <text evidence="1">The sequence shown here is derived from an EMBL/GenBank/DDBJ whole genome shotgun (WGS) entry which is preliminary data.</text>
</comment>
<dbReference type="InterPro" id="IPR032675">
    <property type="entry name" value="LRR_dom_sf"/>
</dbReference>
<organism evidence="1 2">
    <name type="scientific">Euplotes crassus</name>
    <dbReference type="NCBI Taxonomy" id="5936"/>
    <lineage>
        <taxon>Eukaryota</taxon>
        <taxon>Sar</taxon>
        <taxon>Alveolata</taxon>
        <taxon>Ciliophora</taxon>
        <taxon>Intramacronucleata</taxon>
        <taxon>Spirotrichea</taxon>
        <taxon>Hypotrichia</taxon>
        <taxon>Euplotida</taxon>
        <taxon>Euplotidae</taxon>
        <taxon>Moneuplotes</taxon>
    </lineage>
</organism>
<keyword evidence="2" id="KW-1185">Reference proteome</keyword>
<evidence type="ECO:0000313" key="1">
    <source>
        <dbReference type="EMBL" id="CAI2382658.1"/>
    </source>
</evidence>
<dbReference type="Proteomes" id="UP001295684">
    <property type="component" value="Unassembled WGS sequence"/>
</dbReference>
<accession>A0AAD2D7U5</accession>
<protein>
    <submittedName>
        <fullName evidence="1">Uncharacterized protein</fullName>
    </submittedName>
</protein>
<proteinExistence type="predicted"/>
<dbReference type="AlphaFoldDB" id="A0AAD2D7U5"/>
<dbReference type="EMBL" id="CAMPGE010024843">
    <property type="protein sequence ID" value="CAI2382658.1"/>
    <property type="molecule type" value="Genomic_DNA"/>
</dbReference>
<dbReference type="InterPro" id="IPR001611">
    <property type="entry name" value="Leu-rich_rpt"/>
</dbReference>
<evidence type="ECO:0000313" key="2">
    <source>
        <dbReference type="Proteomes" id="UP001295684"/>
    </source>
</evidence>
<dbReference type="SUPFAM" id="SSF52047">
    <property type="entry name" value="RNI-like"/>
    <property type="match status" value="1"/>
</dbReference>
<dbReference type="Gene3D" id="3.80.10.10">
    <property type="entry name" value="Ribonuclease Inhibitor"/>
    <property type="match status" value="1"/>
</dbReference>
<sequence length="108" mass="12058">MGEKAFLALVDVIEEEKGVQALKLQGNNLTDKCVIALCRMLEDVHHKDLEYLDLSENPSLTDETASALASLVTRLPNLAQVRLQECPRVSKQKMNVLELKVDEKILNA</sequence>
<reference evidence="1" key="1">
    <citation type="submission" date="2023-07" db="EMBL/GenBank/DDBJ databases">
        <authorList>
            <consortium name="AG Swart"/>
            <person name="Singh M."/>
            <person name="Singh A."/>
            <person name="Seah K."/>
            <person name="Emmerich C."/>
        </authorList>
    </citation>
    <scope>NUCLEOTIDE SEQUENCE</scope>
    <source>
        <strain evidence="1">DP1</strain>
    </source>
</reference>